<protein>
    <submittedName>
        <fullName evidence="1">Uncharacterized protein</fullName>
    </submittedName>
</protein>
<organism evidence="1 2">
    <name type="scientific">Mycoplasma putrefaciens Mput9231</name>
    <dbReference type="NCBI Taxonomy" id="1292033"/>
    <lineage>
        <taxon>Bacteria</taxon>
        <taxon>Bacillati</taxon>
        <taxon>Mycoplasmatota</taxon>
        <taxon>Mollicutes</taxon>
        <taxon>Mycoplasmataceae</taxon>
        <taxon>Mycoplasma</taxon>
    </lineage>
</organism>
<evidence type="ECO:0000313" key="2">
    <source>
        <dbReference type="Proteomes" id="UP000012984"/>
    </source>
</evidence>
<accession>M9WBU7</accession>
<gene>
    <name evidence="1" type="ORF">MPUT9231_1980</name>
</gene>
<dbReference type="KEGG" id="mput:MPUT9231_1980"/>
<proteinExistence type="predicted"/>
<keyword evidence="2" id="KW-1185">Reference proteome</keyword>
<dbReference type="EMBL" id="CP004357">
    <property type="protein sequence ID" value="AGJ90632.1"/>
    <property type="molecule type" value="Genomic_DNA"/>
</dbReference>
<sequence length="58" mass="6614">MQNESADAVLMQTDVAFFEYLILLRNIKTLITLPPGKGVMQRLILPLKGARTRRTRTL</sequence>
<reference evidence="1 2" key="1">
    <citation type="journal article" date="2013" name="Genome Announc.">
        <title>Complete Genome Sequence of Mycoplasma putrefaciens Strain 9231, One of the Agents of Contagious Agalactia in Goats.</title>
        <authorList>
            <person name="Dupuy V."/>
            <person name="Sirand-Pugnet P."/>
            <person name="Baranowski E."/>
            <person name="Barre A."/>
            <person name="Breton M."/>
            <person name="Couture C."/>
            <person name="Dordet-Frisoni E."/>
            <person name="Gaurivaud P."/>
            <person name="Jacob D."/>
            <person name="Lemaitre C."/>
            <person name="Manso-Silvan L."/>
            <person name="Nikolski M."/>
            <person name="Nouvel L.X."/>
            <person name="Poumarat F."/>
            <person name="Tardy F."/>
            <person name="Thebault P."/>
            <person name="Theil S."/>
            <person name="Citti C."/>
            <person name="Blanchard A."/>
            <person name="Thiaucourt F."/>
        </authorList>
    </citation>
    <scope>NUCLEOTIDE SEQUENCE [LARGE SCALE GENOMIC DNA]</scope>
    <source>
        <strain evidence="1">Mput9231</strain>
    </source>
</reference>
<dbReference type="Proteomes" id="UP000012984">
    <property type="component" value="Chromosome"/>
</dbReference>
<name>M9WBU7_9MOLU</name>
<evidence type="ECO:0000313" key="1">
    <source>
        <dbReference type="EMBL" id="AGJ90632.1"/>
    </source>
</evidence>
<dbReference type="AlphaFoldDB" id="M9WBU7"/>
<dbReference type="HOGENOM" id="CLU_2974585_0_0_14"/>